<evidence type="ECO:0000313" key="3">
    <source>
        <dbReference type="Proteomes" id="UP000287188"/>
    </source>
</evidence>
<evidence type="ECO:0000313" key="2">
    <source>
        <dbReference type="EMBL" id="GCE23316.1"/>
    </source>
</evidence>
<proteinExistence type="predicted"/>
<keyword evidence="3" id="KW-1185">Reference proteome</keyword>
<name>A0A402AW41_9CHLR</name>
<reference evidence="3" key="1">
    <citation type="submission" date="2018-12" db="EMBL/GenBank/DDBJ databases">
        <title>Tengunoibacter tsumagoiensis gen. nov., sp. nov., Dictyobacter kobayashii sp. nov., D. alpinus sp. nov., and D. joshuensis sp. nov. and description of Dictyobacteraceae fam. nov. within the order Ktedonobacterales isolated from Tengu-no-mugimeshi.</title>
        <authorList>
            <person name="Wang C.M."/>
            <person name="Zheng Y."/>
            <person name="Sakai Y."/>
            <person name="Toyoda A."/>
            <person name="Minakuchi Y."/>
            <person name="Abe K."/>
            <person name="Yokota A."/>
            <person name="Yabe S."/>
        </authorList>
    </citation>
    <scope>NUCLEOTIDE SEQUENCE [LARGE SCALE GENOMIC DNA]</scope>
    <source>
        <strain evidence="3">Uno11</strain>
    </source>
</reference>
<accession>A0A402AW41</accession>
<feature type="compositionally biased region" description="Basic and acidic residues" evidence="1">
    <location>
        <begin position="469"/>
        <end position="479"/>
    </location>
</feature>
<evidence type="ECO:0000256" key="1">
    <source>
        <dbReference type="SAM" id="MobiDB-lite"/>
    </source>
</evidence>
<dbReference type="RefSeq" id="WP_126556772.1">
    <property type="nucleotide sequence ID" value="NZ_BIFS01000002.1"/>
</dbReference>
<gene>
    <name evidence="2" type="ORF">KDK_71160</name>
</gene>
<comment type="caution">
    <text evidence="2">The sequence shown here is derived from an EMBL/GenBank/DDBJ whole genome shotgun (WGS) entry which is preliminary data.</text>
</comment>
<feature type="region of interest" description="Disordered" evidence="1">
    <location>
        <begin position="508"/>
        <end position="548"/>
    </location>
</feature>
<dbReference type="EMBL" id="BIFS01000002">
    <property type="protein sequence ID" value="GCE23316.1"/>
    <property type="molecule type" value="Genomic_DNA"/>
</dbReference>
<feature type="region of interest" description="Disordered" evidence="1">
    <location>
        <begin position="460"/>
        <end position="491"/>
    </location>
</feature>
<dbReference type="Proteomes" id="UP000287188">
    <property type="component" value="Unassembled WGS sequence"/>
</dbReference>
<dbReference type="OrthoDB" id="142473at2"/>
<organism evidence="2 3">
    <name type="scientific">Dictyobacter kobayashii</name>
    <dbReference type="NCBI Taxonomy" id="2014872"/>
    <lineage>
        <taxon>Bacteria</taxon>
        <taxon>Bacillati</taxon>
        <taxon>Chloroflexota</taxon>
        <taxon>Ktedonobacteria</taxon>
        <taxon>Ktedonobacterales</taxon>
        <taxon>Dictyobacteraceae</taxon>
        <taxon>Dictyobacter</taxon>
    </lineage>
</organism>
<sequence>MGSITNQYISFMAPKFVSEDAEMYMQQSIMENQGQPGQRRNHPQGELSVDTAQLKGYEQVDPYTLDIIAKLFPSGGLEFLALVLRHATIKQEVLPGLGKLGENVAVISTRTLRTLANTIKWGYDTTHKYVVVFCALNLLRKSKHNKELQIIFPLGKYQPPQNLHALDSLIIHSRPKVQQFTRKVKERILQFNLLFAPQVDINEALELSECDPRLQQVFFNPMLEIIKSEGIDAEKGQRIVFRMVSEVLSKILFPKLFTSPAEASRPRVEIVKSKVDSDYYQITQNIRNQISSLPESTNSQTKGRLEPKKVYPEGRLFPEVEKVAEKFSEKSTETEKSTLPEQKVYPAQQMESTLQPLTVDSITELLYVYNDLLEDPQVDWEKMGLPKDFFEELYAQIHAYYTRLHNRGLLAHTKGHIWKSVEISIIKKLAMNYGVDQTNACTYVFLCTGREYQPPVVQPTKVYPAPMPETKKKLSRDQLPEDWYQPPTDRCDQKVDFENIEEDSFKKKSSARKTFSDNRETKSPQAQKAEDYLSEKSTGKVDFSPAQLNSDDAKHLRIPTQLDSESYGEDFYNVIRKRNINILFNKINNNVTLRSDAAKFLTRLFDNNDNAKVQKQNENLLKKYKPEVITTAFIDTVLSMHEPGNDSLQNPGAYFTSRCKHYQNNAADDETESLVKIYSSMNYDELVAEMKIVLNCEKKLRTKPYRGRSQT</sequence>
<feature type="compositionally biased region" description="Basic and acidic residues" evidence="1">
    <location>
        <begin position="514"/>
        <end position="539"/>
    </location>
</feature>
<dbReference type="AlphaFoldDB" id="A0A402AW41"/>
<protein>
    <submittedName>
        <fullName evidence="2">Uncharacterized protein</fullName>
    </submittedName>
</protein>